<keyword evidence="7 8" id="KW-0472">Membrane</keyword>
<dbReference type="GO" id="GO:0005524">
    <property type="term" value="F:ATP binding"/>
    <property type="evidence" value="ECO:0007669"/>
    <property type="project" value="UniProtKB-KW"/>
</dbReference>
<dbReference type="Gene3D" id="1.20.1560.10">
    <property type="entry name" value="ABC transporter type 1, transmembrane domain"/>
    <property type="match status" value="1"/>
</dbReference>
<evidence type="ECO:0000256" key="2">
    <source>
        <dbReference type="ARBA" id="ARBA00005417"/>
    </source>
</evidence>
<dbReference type="Proteomes" id="UP000641137">
    <property type="component" value="Unassembled WGS sequence"/>
</dbReference>
<evidence type="ECO:0000256" key="8">
    <source>
        <dbReference type="SAM" id="Phobius"/>
    </source>
</evidence>
<dbReference type="InterPro" id="IPR003593">
    <property type="entry name" value="AAA+_ATPase"/>
</dbReference>
<dbReference type="GO" id="GO:0015421">
    <property type="term" value="F:ABC-type oligopeptide transporter activity"/>
    <property type="evidence" value="ECO:0007669"/>
    <property type="project" value="TreeGrafter"/>
</dbReference>
<dbReference type="GO" id="GO:0030256">
    <property type="term" value="C:type I protein secretion system complex"/>
    <property type="evidence" value="ECO:0007669"/>
    <property type="project" value="InterPro"/>
</dbReference>
<dbReference type="NCBIfam" id="TIGR01842">
    <property type="entry name" value="type_I_sec_PrtD"/>
    <property type="match status" value="1"/>
</dbReference>
<dbReference type="PROSITE" id="PS50893">
    <property type="entry name" value="ABC_TRANSPORTER_2"/>
    <property type="match status" value="1"/>
</dbReference>
<dbReference type="InterPro" id="IPR003439">
    <property type="entry name" value="ABC_transporter-like_ATP-bd"/>
</dbReference>
<dbReference type="PANTHER" id="PTHR43394:SF1">
    <property type="entry name" value="ATP-BINDING CASSETTE SUB-FAMILY B MEMBER 10, MITOCHONDRIAL"/>
    <property type="match status" value="1"/>
</dbReference>
<dbReference type="SMART" id="SM00382">
    <property type="entry name" value="AAA"/>
    <property type="match status" value="1"/>
</dbReference>
<accession>A0A8J3GHL1</accession>
<evidence type="ECO:0000313" key="12">
    <source>
        <dbReference type="Proteomes" id="UP000641137"/>
    </source>
</evidence>
<sequence>MGIFIVSAVLNVLMLTGPLFMLQVYDRVLASSSVPTLVVLGGITLGLYLFSGLLDILRQRALSRIAMRVYAKLSGPALRANVQLPILAGQKAAGMQPARDIDVVRRFLGSTGPAAIFDLPFMPFYFILIFLMHPWLGILALAGGAVIFTLVVANELSARAPTRELSSVSAQQAKLAETARRNAEAVTAMGMISRLNMLYADRLGVWYNAQRLSADRSNFYSSVIKTLRLVLQSAMLGLGAYLAIYQEISAGIMIASSIIMARALAPIEQAVGQWPAFVASRQATARLDQAFKSIKDDNGMEGLPLPRHELSVDGLATSAPGEPVLLLQNVVFSLKAGDGLGVIGHSGSGKTSLVRALTGVWPSLRGSVRLDGSTMDQWPEDDRGRFLGYLPQDVELFDGTIAENISRFDPNLNVEAIVAAAQLCNVHRLIVALPEGYNTRIGEGGARLSAGQRQRIALARALYGNPFLIILDEPNSNLDAEGEKALAAALLEMRRRGSIVVLVAHRTSALAAVNKVLIVQSGQQIKFGERDEVLSNIAEFAAPQSDKKVVSHAL</sequence>
<dbReference type="SUPFAM" id="SSF90123">
    <property type="entry name" value="ABC transporter transmembrane region"/>
    <property type="match status" value="1"/>
</dbReference>
<dbReference type="GO" id="GO:0030253">
    <property type="term" value="P:protein secretion by the type I secretion system"/>
    <property type="evidence" value="ECO:0007669"/>
    <property type="project" value="InterPro"/>
</dbReference>
<feature type="domain" description="ABC transmembrane type-1" evidence="10">
    <location>
        <begin position="1"/>
        <end position="279"/>
    </location>
</feature>
<organism evidence="11 12">
    <name type="scientific">Limoniibacter endophyticus</name>
    <dbReference type="NCBI Taxonomy" id="1565040"/>
    <lineage>
        <taxon>Bacteria</taxon>
        <taxon>Pseudomonadati</taxon>
        <taxon>Pseudomonadota</taxon>
        <taxon>Alphaproteobacteria</taxon>
        <taxon>Hyphomicrobiales</taxon>
        <taxon>Bartonellaceae</taxon>
        <taxon>Limoniibacter</taxon>
    </lineage>
</organism>
<evidence type="ECO:0000259" key="9">
    <source>
        <dbReference type="PROSITE" id="PS50893"/>
    </source>
</evidence>
<keyword evidence="12" id="KW-1185">Reference proteome</keyword>
<dbReference type="InterPro" id="IPR011527">
    <property type="entry name" value="ABC1_TM_dom"/>
</dbReference>
<keyword evidence="6 8" id="KW-1133">Transmembrane helix</keyword>
<reference evidence="11" key="2">
    <citation type="submission" date="2020-09" db="EMBL/GenBank/DDBJ databases">
        <authorList>
            <person name="Sun Q."/>
            <person name="Kim S."/>
        </authorList>
    </citation>
    <scope>NUCLEOTIDE SEQUENCE</scope>
    <source>
        <strain evidence="11">KCTC 42097</strain>
    </source>
</reference>
<dbReference type="PROSITE" id="PS00211">
    <property type="entry name" value="ABC_TRANSPORTER_1"/>
    <property type="match status" value="1"/>
</dbReference>
<comment type="subcellular location">
    <subcellularLocation>
        <location evidence="1">Cell membrane</location>
        <topology evidence="1">Multi-pass membrane protein</topology>
    </subcellularLocation>
</comment>
<dbReference type="SUPFAM" id="SSF52540">
    <property type="entry name" value="P-loop containing nucleoside triphosphate hydrolases"/>
    <property type="match status" value="1"/>
</dbReference>
<dbReference type="InterPro" id="IPR036640">
    <property type="entry name" value="ABC1_TM_sf"/>
</dbReference>
<keyword evidence="4" id="KW-0547">Nucleotide-binding</keyword>
<dbReference type="InterPro" id="IPR027417">
    <property type="entry name" value="P-loop_NTPase"/>
</dbReference>
<evidence type="ECO:0000256" key="4">
    <source>
        <dbReference type="ARBA" id="ARBA00022741"/>
    </source>
</evidence>
<dbReference type="PROSITE" id="PS50929">
    <property type="entry name" value="ABC_TM1F"/>
    <property type="match status" value="1"/>
</dbReference>
<dbReference type="Pfam" id="PF00664">
    <property type="entry name" value="ABC_membrane"/>
    <property type="match status" value="1"/>
</dbReference>
<dbReference type="AlphaFoldDB" id="A0A8J3GHL1"/>
<dbReference type="GO" id="GO:0016887">
    <property type="term" value="F:ATP hydrolysis activity"/>
    <property type="evidence" value="ECO:0007669"/>
    <property type="project" value="InterPro"/>
</dbReference>
<dbReference type="InterPro" id="IPR039421">
    <property type="entry name" value="Type_1_exporter"/>
</dbReference>
<comment type="caution">
    <text evidence="11">The sequence shown here is derived from an EMBL/GenBank/DDBJ whole genome shotgun (WGS) entry which is preliminary data.</text>
</comment>
<proteinExistence type="inferred from homology"/>
<protein>
    <submittedName>
        <fullName evidence="11">Type I secretion protein</fullName>
    </submittedName>
</protein>
<evidence type="ECO:0000259" key="10">
    <source>
        <dbReference type="PROSITE" id="PS50929"/>
    </source>
</evidence>
<dbReference type="InterPro" id="IPR017871">
    <property type="entry name" value="ABC_transporter-like_CS"/>
</dbReference>
<dbReference type="GO" id="GO:0005886">
    <property type="term" value="C:plasma membrane"/>
    <property type="evidence" value="ECO:0007669"/>
    <property type="project" value="UniProtKB-SubCell"/>
</dbReference>
<feature type="transmembrane region" description="Helical" evidence="8">
    <location>
        <begin position="5"/>
        <end position="25"/>
    </location>
</feature>
<evidence type="ECO:0000256" key="3">
    <source>
        <dbReference type="ARBA" id="ARBA00022692"/>
    </source>
</evidence>
<evidence type="ECO:0000256" key="5">
    <source>
        <dbReference type="ARBA" id="ARBA00022840"/>
    </source>
</evidence>
<evidence type="ECO:0000313" key="11">
    <source>
        <dbReference type="EMBL" id="GHC72858.1"/>
    </source>
</evidence>
<dbReference type="Pfam" id="PF00005">
    <property type="entry name" value="ABC_tran"/>
    <property type="match status" value="1"/>
</dbReference>
<gene>
    <name evidence="11" type="ORF">GCM10010136_20870</name>
</gene>
<feature type="domain" description="ABC transporter" evidence="9">
    <location>
        <begin position="310"/>
        <end position="546"/>
    </location>
</feature>
<keyword evidence="5" id="KW-0067">ATP-binding</keyword>
<feature type="transmembrane region" description="Helical" evidence="8">
    <location>
        <begin position="135"/>
        <end position="153"/>
    </location>
</feature>
<dbReference type="EMBL" id="BMZO01000006">
    <property type="protein sequence ID" value="GHC72858.1"/>
    <property type="molecule type" value="Genomic_DNA"/>
</dbReference>
<dbReference type="Gene3D" id="3.40.50.300">
    <property type="entry name" value="P-loop containing nucleotide triphosphate hydrolases"/>
    <property type="match status" value="1"/>
</dbReference>
<evidence type="ECO:0000256" key="7">
    <source>
        <dbReference type="ARBA" id="ARBA00023136"/>
    </source>
</evidence>
<dbReference type="InterPro" id="IPR010128">
    <property type="entry name" value="ATPase_T1SS_PrtD-like"/>
</dbReference>
<comment type="similarity">
    <text evidence="2">Belongs to the ABC transporter superfamily.</text>
</comment>
<dbReference type="PANTHER" id="PTHR43394">
    <property type="entry name" value="ATP-DEPENDENT PERMEASE MDL1, MITOCHONDRIAL"/>
    <property type="match status" value="1"/>
</dbReference>
<evidence type="ECO:0000256" key="6">
    <source>
        <dbReference type="ARBA" id="ARBA00022989"/>
    </source>
</evidence>
<reference evidence="11" key="1">
    <citation type="journal article" date="2014" name="Int. J. Syst. Evol. Microbiol.">
        <title>Complete genome sequence of Corynebacterium casei LMG S-19264T (=DSM 44701T), isolated from a smear-ripened cheese.</title>
        <authorList>
            <consortium name="US DOE Joint Genome Institute (JGI-PGF)"/>
            <person name="Walter F."/>
            <person name="Albersmeier A."/>
            <person name="Kalinowski J."/>
            <person name="Ruckert C."/>
        </authorList>
    </citation>
    <scope>NUCLEOTIDE SEQUENCE</scope>
    <source>
        <strain evidence="11">KCTC 42097</strain>
    </source>
</reference>
<feature type="transmembrane region" description="Helical" evidence="8">
    <location>
        <begin position="37"/>
        <end position="57"/>
    </location>
</feature>
<evidence type="ECO:0000256" key="1">
    <source>
        <dbReference type="ARBA" id="ARBA00004651"/>
    </source>
</evidence>
<name>A0A8J3GHL1_9HYPH</name>
<feature type="transmembrane region" description="Helical" evidence="8">
    <location>
        <begin position="107"/>
        <end position="129"/>
    </location>
</feature>
<keyword evidence="3 8" id="KW-0812">Transmembrane</keyword>